<protein>
    <recommendedName>
        <fullName evidence="2">Arrestin-like N-terminal domain-containing protein</fullName>
    </recommendedName>
</protein>
<dbReference type="InterPro" id="IPR011021">
    <property type="entry name" value="Arrestin-like_N"/>
</dbReference>
<feature type="compositionally biased region" description="Basic and acidic residues" evidence="1">
    <location>
        <begin position="223"/>
        <end position="233"/>
    </location>
</feature>
<dbReference type="GO" id="GO:0031625">
    <property type="term" value="F:ubiquitin protein ligase binding"/>
    <property type="evidence" value="ECO:0007669"/>
    <property type="project" value="TreeGrafter"/>
</dbReference>
<dbReference type="GO" id="GO:0030674">
    <property type="term" value="F:protein-macromolecule adaptor activity"/>
    <property type="evidence" value="ECO:0007669"/>
    <property type="project" value="TreeGrafter"/>
</dbReference>
<gene>
    <name evidence="3" type="ORF">Egran_06244</name>
</gene>
<dbReference type="InterPro" id="IPR014756">
    <property type="entry name" value="Ig_E-set"/>
</dbReference>
<evidence type="ECO:0000256" key="1">
    <source>
        <dbReference type="SAM" id="MobiDB-lite"/>
    </source>
</evidence>
<dbReference type="OrthoDB" id="3365616at2759"/>
<dbReference type="InterPro" id="IPR014752">
    <property type="entry name" value="Arrestin-like_C"/>
</dbReference>
<sequence>MSARIDLDRPHAHFTNLDFLTGKVIVQLNSATSISSINVKLEGESRTRLAGPRFPGSDRQDRKKIELEIHKILYKVVTVFPSADVAQHTSPTAAFTLPPGKYEYPFEFKFPFNNACSNHNSTYTNLNMAGLKLEVARDTNRHVRKTLPPSLTGLAGEAEIQYYVKATVARPQFYKENIRAFADFNFLPIEPPRPHNPNEETYARRRQEFAKGNATANRRRLSRREQTPKKDPAVDDPPTVSAEARLPNPAILTCNEPIPLRILVSRLSGNSEMLLLQLLHIELIEYTAVRAHDLVRRESASWVILTRSNMNLPLGLGDGSHRSGVELDSGMWNALPLPSAIAPSFETCNISRHYELEVRVGLGRASMGGAKACRQPELHVLPLRLAVQVYSGITPPQALLDAMASSEKRQEDFPASPTSRHEHESPTSERPPRPATGPHAANNAPQGDIYEEAPPSYEDAMADGIGPVDGPRREYNPPNTSTTNRPSEHVTDMKTPVSSERSNERLYAHSSMSTNSAESLDMLPTTPGSHPGSLPDSPVEPPGEAKEVQPLAPPTHPEPRPSSSSPGDKKLRQNEPSAPNLVLQRVSTVSDLLTAKLGVPQRKPVPEDASPSRGATPSFTS</sequence>
<dbReference type="PANTHER" id="PTHR11188">
    <property type="entry name" value="ARRESTIN DOMAIN CONTAINING PROTEIN"/>
    <property type="match status" value="1"/>
</dbReference>
<dbReference type="EMBL" id="NPHW01006242">
    <property type="protein sequence ID" value="OXV05988.1"/>
    <property type="molecule type" value="Genomic_DNA"/>
</dbReference>
<evidence type="ECO:0000259" key="2">
    <source>
        <dbReference type="Pfam" id="PF00339"/>
    </source>
</evidence>
<evidence type="ECO:0000313" key="4">
    <source>
        <dbReference type="Proteomes" id="UP000243515"/>
    </source>
</evidence>
<feature type="domain" description="Arrestin-like N-terminal" evidence="2">
    <location>
        <begin position="4"/>
        <end position="176"/>
    </location>
</feature>
<organism evidence="3 4">
    <name type="scientific">Elaphomyces granulatus</name>
    <dbReference type="NCBI Taxonomy" id="519963"/>
    <lineage>
        <taxon>Eukaryota</taxon>
        <taxon>Fungi</taxon>
        <taxon>Dikarya</taxon>
        <taxon>Ascomycota</taxon>
        <taxon>Pezizomycotina</taxon>
        <taxon>Eurotiomycetes</taxon>
        <taxon>Eurotiomycetidae</taxon>
        <taxon>Eurotiales</taxon>
        <taxon>Elaphomycetaceae</taxon>
        <taxon>Elaphomyces</taxon>
    </lineage>
</organism>
<dbReference type="GO" id="GO:0005829">
    <property type="term" value="C:cytosol"/>
    <property type="evidence" value="ECO:0007669"/>
    <property type="project" value="TreeGrafter"/>
</dbReference>
<reference evidence="3 4" key="1">
    <citation type="journal article" date="2015" name="Environ. Microbiol.">
        <title>Metagenome sequence of Elaphomyces granulatus from sporocarp tissue reveals Ascomycota ectomycorrhizal fingerprints of genome expansion and a Proteobacteria-rich microbiome.</title>
        <authorList>
            <person name="Quandt C.A."/>
            <person name="Kohler A."/>
            <person name="Hesse C.N."/>
            <person name="Sharpton T.J."/>
            <person name="Martin F."/>
            <person name="Spatafora J.W."/>
        </authorList>
    </citation>
    <scope>NUCLEOTIDE SEQUENCE [LARGE SCALE GENOMIC DNA]</scope>
    <source>
        <strain evidence="3 4">OSC145934</strain>
    </source>
</reference>
<keyword evidence="4" id="KW-1185">Reference proteome</keyword>
<dbReference type="GO" id="GO:0070086">
    <property type="term" value="P:ubiquitin-dependent endocytosis"/>
    <property type="evidence" value="ECO:0007669"/>
    <property type="project" value="TreeGrafter"/>
</dbReference>
<dbReference type="GO" id="GO:0005886">
    <property type="term" value="C:plasma membrane"/>
    <property type="evidence" value="ECO:0007669"/>
    <property type="project" value="TreeGrafter"/>
</dbReference>
<comment type="caution">
    <text evidence="3">The sequence shown here is derived from an EMBL/GenBank/DDBJ whole genome shotgun (WGS) entry which is preliminary data.</text>
</comment>
<dbReference type="Pfam" id="PF00339">
    <property type="entry name" value="Arrestin_N"/>
    <property type="match status" value="1"/>
</dbReference>
<dbReference type="AlphaFoldDB" id="A0A232LPN8"/>
<proteinExistence type="predicted"/>
<dbReference type="CDD" id="cd22952">
    <property type="entry name" value="ART10-like"/>
    <property type="match status" value="1"/>
</dbReference>
<feature type="region of interest" description="Disordered" evidence="1">
    <location>
        <begin position="595"/>
        <end position="621"/>
    </location>
</feature>
<dbReference type="InterPro" id="IPR050357">
    <property type="entry name" value="Arrestin_domain-protein"/>
</dbReference>
<feature type="region of interest" description="Disordered" evidence="1">
    <location>
        <begin position="403"/>
        <end position="583"/>
    </location>
</feature>
<name>A0A232LPN8_9EURO</name>
<dbReference type="Proteomes" id="UP000243515">
    <property type="component" value="Unassembled WGS sequence"/>
</dbReference>
<feature type="compositionally biased region" description="Basic and acidic residues" evidence="1">
    <location>
        <begin position="419"/>
        <end position="432"/>
    </location>
</feature>
<dbReference type="SUPFAM" id="SSF81296">
    <property type="entry name" value="E set domains"/>
    <property type="match status" value="1"/>
</dbReference>
<feature type="region of interest" description="Disordered" evidence="1">
    <location>
        <begin position="209"/>
        <end position="242"/>
    </location>
</feature>
<dbReference type="Gene3D" id="2.60.40.640">
    <property type="match status" value="1"/>
</dbReference>
<evidence type="ECO:0000313" key="3">
    <source>
        <dbReference type="EMBL" id="OXV05988.1"/>
    </source>
</evidence>
<accession>A0A232LPN8</accession>
<dbReference type="PANTHER" id="PTHR11188:SF166">
    <property type="entry name" value="ARRESTIN (OR S-ANTIGEN), N-TERMINAL DOMAIN PROTEIN (AFU_ORTHOLOGUE AFUA_7G02050)"/>
    <property type="match status" value="1"/>
</dbReference>